<proteinExistence type="predicted"/>
<comment type="caution">
    <text evidence="1">The sequence shown here is derived from an EMBL/GenBank/DDBJ whole genome shotgun (WGS) entry which is preliminary data.</text>
</comment>
<gene>
    <name evidence="1" type="ORF">BLS_005510</name>
</gene>
<reference evidence="1 2" key="1">
    <citation type="submission" date="2019-11" db="EMBL/GenBank/DDBJ databases">
        <title>Venturia inaequalis Genome Resource.</title>
        <authorList>
            <person name="Lichtner F.J."/>
        </authorList>
    </citation>
    <scope>NUCLEOTIDE SEQUENCE [LARGE SCALE GENOMIC DNA]</scope>
    <source>
        <strain evidence="1">Bline_iso_100314</strain>
    </source>
</reference>
<name>A0A8H3YT47_VENIN</name>
<dbReference type="AlphaFoldDB" id="A0A8H3YT47"/>
<dbReference type="EMBL" id="WNWQ01000383">
    <property type="protein sequence ID" value="KAE9969072.1"/>
    <property type="molecule type" value="Genomic_DNA"/>
</dbReference>
<protein>
    <submittedName>
        <fullName evidence="1">Uncharacterized protein</fullName>
    </submittedName>
</protein>
<sequence>MNPYGPRIAGAAQPYQSFLAADMNMHGLKQLLVLALAGSGLACEHHAYSVKEPAIMFSTTGVTEPLGVTVTFRVSGPLVGKINMGVHVN</sequence>
<accession>A0A8H3YT47</accession>
<evidence type="ECO:0000313" key="1">
    <source>
        <dbReference type="EMBL" id="KAE9969072.1"/>
    </source>
</evidence>
<dbReference type="Proteomes" id="UP000433883">
    <property type="component" value="Unassembled WGS sequence"/>
</dbReference>
<evidence type="ECO:0000313" key="2">
    <source>
        <dbReference type="Proteomes" id="UP000433883"/>
    </source>
</evidence>
<organism evidence="1 2">
    <name type="scientific">Venturia inaequalis</name>
    <name type="common">Apple scab fungus</name>
    <dbReference type="NCBI Taxonomy" id="5025"/>
    <lineage>
        <taxon>Eukaryota</taxon>
        <taxon>Fungi</taxon>
        <taxon>Dikarya</taxon>
        <taxon>Ascomycota</taxon>
        <taxon>Pezizomycotina</taxon>
        <taxon>Dothideomycetes</taxon>
        <taxon>Pleosporomycetidae</taxon>
        <taxon>Venturiales</taxon>
        <taxon>Venturiaceae</taxon>
        <taxon>Venturia</taxon>
    </lineage>
</organism>